<feature type="transmembrane region" description="Helical" evidence="7">
    <location>
        <begin position="314"/>
        <end position="337"/>
    </location>
</feature>
<comment type="caution">
    <text evidence="9">The sequence shown here is derived from an EMBL/GenBank/DDBJ whole genome shotgun (WGS) entry which is preliminary data.</text>
</comment>
<feature type="transmembrane region" description="Helical" evidence="7">
    <location>
        <begin position="85"/>
        <end position="104"/>
    </location>
</feature>
<dbReference type="PROSITE" id="PS50850">
    <property type="entry name" value="MFS"/>
    <property type="match status" value="1"/>
</dbReference>
<dbReference type="RefSeq" id="WP_323356255.1">
    <property type="nucleotide sequence ID" value="NZ_JAYGHY010000014.1"/>
</dbReference>
<dbReference type="PANTHER" id="PTHR23517">
    <property type="entry name" value="RESISTANCE PROTEIN MDTM, PUTATIVE-RELATED-RELATED"/>
    <property type="match status" value="1"/>
</dbReference>
<feature type="transmembrane region" description="Helical" evidence="7">
    <location>
        <begin position="255"/>
        <end position="276"/>
    </location>
</feature>
<dbReference type="Gene3D" id="1.20.1250.20">
    <property type="entry name" value="MFS general substrate transporter like domains"/>
    <property type="match status" value="2"/>
</dbReference>
<evidence type="ECO:0000256" key="6">
    <source>
        <dbReference type="ARBA" id="ARBA00023136"/>
    </source>
</evidence>
<evidence type="ECO:0000256" key="7">
    <source>
        <dbReference type="SAM" id="Phobius"/>
    </source>
</evidence>
<evidence type="ECO:0000259" key="8">
    <source>
        <dbReference type="PROSITE" id="PS50850"/>
    </source>
</evidence>
<dbReference type="InterPro" id="IPR020846">
    <property type="entry name" value="MFS_dom"/>
</dbReference>
<feature type="transmembrane region" description="Helical" evidence="7">
    <location>
        <begin position="20"/>
        <end position="40"/>
    </location>
</feature>
<sequence length="407" mass="42312">MKQAQGWARARSWFTQFPAALRDVALIRTIAMLGAGGVLYLTPMVFHQEQFSAGRVTEGLALAAVAGTLGRILSGVLLDRGLNCSVPVLLAALLALAGDARLMGTGSFGGYLQGQVLLGMAMGFYWPAVELAVPLSCAPVSSGRAFALTRSADALGIATGALLGAVLAGQGWLRGIYVVDMGCMLVLLLVLRRQGLPDPRPREALAHPSPWGQWIPGLTPLLAIAVLATAMPALMQSALPLELVRGSLQRRALPVSLGALTIGLQLGLVLLLQWPVGQALARRPVTTGLNLSLLSFAAGNLLLAASAYSERGLALLLLAQLPLAFGVTAFLPTATEAVVERCPLEHQGLAMALLSQCFAISGFGAPLLAGRLLDGQGHGAGLWLLMALACLGGLPLVRELGPRRTVG</sequence>
<feature type="transmembrane region" description="Helical" evidence="7">
    <location>
        <begin position="211"/>
        <end position="235"/>
    </location>
</feature>
<feature type="transmembrane region" description="Helical" evidence="7">
    <location>
        <begin position="349"/>
        <end position="368"/>
    </location>
</feature>
<feature type="transmembrane region" description="Helical" evidence="7">
    <location>
        <begin position="60"/>
        <end position="78"/>
    </location>
</feature>
<evidence type="ECO:0000256" key="5">
    <source>
        <dbReference type="ARBA" id="ARBA00022989"/>
    </source>
</evidence>
<evidence type="ECO:0000256" key="4">
    <source>
        <dbReference type="ARBA" id="ARBA00022692"/>
    </source>
</evidence>
<keyword evidence="4 7" id="KW-0812">Transmembrane</keyword>
<dbReference type="InterPro" id="IPR050171">
    <property type="entry name" value="MFS_Transporters"/>
</dbReference>
<feature type="domain" description="Major facilitator superfamily (MFS) profile" evidence="8">
    <location>
        <begin position="20"/>
        <end position="405"/>
    </location>
</feature>
<evidence type="ECO:0000313" key="10">
    <source>
        <dbReference type="Proteomes" id="UP001302329"/>
    </source>
</evidence>
<evidence type="ECO:0000256" key="2">
    <source>
        <dbReference type="ARBA" id="ARBA00022448"/>
    </source>
</evidence>
<protein>
    <submittedName>
        <fullName evidence="9">MFS transporter</fullName>
    </submittedName>
</protein>
<dbReference type="EMBL" id="JAYGHY010000014">
    <property type="protein sequence ID" value="MEA5442165.1"/>
    <property type="molecule type" value="Genomic_DNA"/>
</dbReference>
<keyword evidence="3" id="KW-1003">Cell membrane</keyword>
<keyword evidence="5 7" id="KW-1133">Transmembrane helix</keyword>
<comment type="subcellular location">
    <subcellularLocation>
        <location evidence="1">Cell membrane</location>
        <topology evidence="1">Multi-pass membrane protein</topology>
    </subcellularLocation>
</comment>
<evidence type="ECO:0000313" key="9">
    <source>
        <dbReference type="EMBL" id="MEA5442165.1"/>
    </source>
</evidence>
<keyword evidence="2" id="KW-0813">Transport</keyword>
<dbReference type="PANTHER" id="PTHR23517:SF2">
    <property type="entry name" value="MULTIDRUG RESISTANCE PROTEIN MDTH"/>
    <property type="match status" value="1"/>
</dbReference>
<name>A0ABU5SUI1_9CYAN</name>
<proteinExistence type="predicted"/>
<keyword evidence="6 7" id="KW-0472">Membrane</keyword>
<evidence type="ECO:0000256" key="1">
    <source>
        <dbReference type="ARBA" id="ARBA00004651"/>
    </source>
</evidence>
<dbReference type="InterPro" id="IPR036259">
    <property type="entry name" value="MFS_trans_sf"/>
</dbReference>
<reference evidence="9 10" key="1">
    <citation type="submission" date="2023-12" db="EMBL/GenBank/DDBJ databases">
        <title>Baltic Sea Cyanobacteria.</title>
        <authorList>
            <person name="Delbaje E."/>
            <person name="Fewer D.P."/>
            <person name="Shishido T.K."/>
        </authorList>
    </citation>
    <scope>NUCLEOTIDE SEQUENCE [LARGE SCALE GENOMIC DNA]</scope>
    <source>
        <strain evidence="9 10">UHCC 0281</strain>
    </source>
</reference>
<accession>A0ABU5SUI1</accession>
<feature type="transmembrane region" description="Helical" evidence="7">
    <location>
        <begin position="380"/>
        <end position="397"/>
    </location>
</feature>
<feature type="transmembrane region" description="Helical" evidence="7">
    <location>
        <begin position="288"/>
        <end position="308"/>
    </location>
</feature>
<feature type="transmembrane region" description="Helical" evidence="7">
    <location>
        <begin position="116"/>
        <end position="140"/>
    </location>
</feature>
<dbReference type="Pfam" id="PF07690">
    <property type="entry name" value="MFS_1"/>
    <property type="match status" value="1"/>
</dbReference>
<dbReference type="SUPFAM" id="SSF103473">
    <property type="entry name" value="MFS general substrate transporter"/>
    <property type="match status" value="1"/>
</dbReference>
<dbReference type="Proteomes" id="UP001302329">
    <property type="component" value="Unassembled WGS sequence"/>
</dbReference>
<dbReference type="InterPro" id="IPR011701">
    <property type="entry name" value="MFS"/>
</dbReference>
<feature type="transmembrane region" description="Helical" evidence="7">
    <location>
        <begin position="152"/>
        <end position="169"/>
    </location>
</feature>
<gene>
    <name evidence="9" type="ORF">VB739_06335</name>
</gene>
<organism evidence="9 10">
    <name type="scientific">Cyanobium gracile UHCC 0281</name>
    <dbReference type="NCBI Taxonomy" id="3110309"/>
    <lineage>
        <taxon>Bacteria</taxon>
        <taxon>Bacillati</taxon>
        <taxon>Cyanobacteriota</taxon>
        <taxon>Cyanophyceae</taxon>
        <taxon>Synechococcales</taxon>
        <taxon>Prochlorococcaceae</taxon>
        <taxon>Cyanobium</taxon>
    </lineage>
</organism>
<evidence type="ECO:0000256" key="3">
    <source>
        <dbReference type="ARBA" id="ARBA00022475"/>
    </source>
</evidence>
<keyword evidence="10" id="KW-1185">Reference proteome</keyword>